<evidence type="ECO:0000313" key="2">
    <source>
        <dbReference type="Proteomes" id="UP000076761"/>
    </source>
</evidence>
<sequence length="183" mass="19967">MDDLDLEANWGQVAEDRPALQFNTIKTTSATFPSLSTGVGNFIIGEDDESEDDDPGFSTSVGFRGMKVEGARYDVEQRVLNYGGIGSTLLSSKISGLASKNVKPVEALKQVEVIVAPEVDQNAYECWTPEAAIQSSEEKGKKRGHREHSVFGLFDIYTPLPERKVRAKLFRDAKRGSSVGVPA</sequence>
<name>A0A165NV53_9AGAM</name>
<proteinExistence type="predicted"/>
<accession>A0A165NV53</accession>
<dbReference type="AlphaFoldDB" id="A0A165NV53"/>
<organism evidence="1 2">
    <name type="scientific">Neolentinus lepideus HHB14362 ss-1</name>
    <dbReference type="NCBI Taxonomy" id="1314782"/>
    <lineage>
        <taxon>Eukaryota</taxon>
        <taxon>Fungi</taxon>
        <taxon>Dikarya</taxon>
        <taxon>Basidiomycota</taxon>
        <taxon>Agaricomycotina</taxon>
        <taxon>Agaricomycetes</taxon>
        <taxon>Gloeophyllales</taxon>
        <taxon>Gloeophyllaceae</taxon>
        <taxon>Neolentinus</taxon>
    </lineage>
</organism>
<keyword evidence="2" id="KW-1185">Reference proteome</keyword>
<dbReference type="Proteomes" id="UP000076761">
    <property type="component" value="Unassembled WGS sequence"/>
</dbReference>
<gene>
    <name evidence="1" type="ORF">NEOLEDRAFT_1141116</name>
</gene>
<dbReference type="InParanoid" id="A0A165NV53"/>
<dbReference type="EMBL" id="KV425625">
    <property type="protein sequence ID" value="KZT20151.1"/>
    <property type="molecule type" value="Genomic_DNA"/>
</dbReference>
<reference evidence="1 2" key="1">
    <citation type="journal article" date="2016" name="Mol. Biol. Evol.">
        <title>Comparative Genomics of Early-Diverging Mushroom-Forming Fungi Provides Insights into the Origins of Lignocellulose Decay Capabilities.</title>
        <authorList>
            <person name="Nagy L.G."/>
            <person name="Riley R."/>
            <person name="Tritt A."/>
            <person name="Adam C."/>
            <person name="Daum C."/>
            <person name="Floudas D."/>
            <person name="Sun H."/>
            <person name="Yadav J.S."/>
            <person name="Pangilinan J."/>
            <person name="Larsson K.H."/>
            <person name="Matsuura K."/>
            <person name="Barry K."/>
            <person name="Labutti K."/>
            <person name="Kuo R."/>
            <person name="Ohm R.A."/>
            <person name="Bhattacharya S.S."/>
            <person name="Shirouzu T."/>
            <person name="Yoshinaga Y."/>
            <person name="Martin F.M."/>
            <person name="Grigoriev I.V."/>
            <person name="Hibbett D.S."/>
        </authorList>
    </citation>
    <scope>NUCLEOTIDE SEQUENCE [LARGE SCALE GENOMIC DNA]</scope>
    <source>
        <strain evidence="1 2">HHB14362 ss-1</strain>
    </source>
</reference>
<protein>
    <submittedName>
        <fullName evidence="1">Uncharacterized protein</fullName>
    </submittedName>
</protein>
<evidence type="ECO:0000313" key="1">
    <source>
        <dbReference type="EMBL" id="KZT20151.1"/>
    </source>
</evidence>